<dbReference type="EMBL" id="KZ825900">
    <property type="protein sequence ID" value="PYH93107.1"/>
    <property type="molecule type" value="Genomic_DNA"/>
</dbReference>
<proteinExistence type="predicted"/>
<reference evidence="1 2" key="1">
    <citation type="submission" date="2018-02" db="EMBL/GenBank/DDBJ databases">
        <title>The genomes of Aspergillus section Nigri reveals drivers in fungal speciation.</title>
        <authorList>
            <consortium name="DOE Joint Genome Institute"/>
            <person name="Vesth T.C."/>
            <person name="Nybo J."/>
            <person name="Theobald S."/>
            <person name="Brandl J."/>
            <person name="Frisvad J.C."/>
            <person name="Nielsen K.F."/>
            <person name="Lyhne E.K."/>
            <person name="Kogle M.E."/>
            <person name="Kuo A."/>
            <person name="Riley R."/>
            <person name="Clum A."/>
            <person name="Nolan M."/>
            <person name="Lipzen A."/>
            <person name="Salamov A."/>
            <person name="Henrissat B."/>
            <person name="Wiebenga A."/>
            <person name="De vries R.P."/>
            <person name="Grigoriev I.V."/>
            <person name="Mortensen U.H."/>
            <person name="Andersen M.R."/>
            <person name="Baker S.E."/>
        </authorList>
    </citation>
    <scope>NUCLEOTIDE SEQUENCE [LARGE SCALE GENOMIC DNA]</scope>
    <source>
        <strain evidence="1 2">CBS 707.79</strain>
    </source>
</reference>
<dbReference type="AlphaFoldDB" id="A0A319DFS2"/>
<protein>
    <submittedName>
        <fullName evidence="1">Uncharacterized protein</fullName>
    </submittedName>
</protein>
<organism evidence="1 2">
    <name type="scientific">Aspergillus ellipticus CBS 707.79</name>
    <dbReference type="NCBI Taxonomy" id="1448320"/>
    <lineage>
        <taxon>Eukaryota</taxon>
        <taxon>Fungi</taxon>
        <taxon>Dikarya</taxon>
        <taxon>Ascomycota</taxon>
        <taxon>Pezizomycotina</taxon>
        <taxon>Eurotiomycetes</taxon>
        <taxon>Eurotiomycetidae</taxon>
        <taxon>Eurotiales</taxon>
        <taxon>Aspergillaceae</taxon>
        <taxon>Aspergillus</taxon>
        <taxon>Aspergillus subgen. Circumdati</taxon>
    </lineage>
</organism>
<name>A0A319DFS2_9EURO</name>
<dbReference type="VEuPathDB" id="FungiDB:BO71DRAFT_400019"/>
<sequence>MAGLYGKSTCLLGIRRGLLDNIYLDDSDRDENEQATELDLGEGRTGLQKALRLTLYES</sequence>
<dbReference type="Proteomes" id="UP000247810">
    <property type="component" value="Unassembled WGS sequence"/>
</dbReference>
<gene>
    <name evidence="1" type="ORF">BO71DRAFT_400019</name>
</gene>
<evidence type="ECO:0000313" key="2">
    <source>
        <dbReference type="Proteomes" id="UP000247810"/>
    </source>
</evidence>
<evidence type="ECO:0000313" key="1">
    <source>
        <dbReference type="EMBL" id="PYH93107.1"/>
    </source>
</evidence>
<accession>A0A319DFS2</accession>
<keyword evidence="2" id="KW-1185">Reference proteome</keyword>